<comment type="caution">
    <text evidence="13">The sequence shown here is derived from an EMBL/GenBank/DDBJ whole genome shotgun (WGS) entry which is preliminary data.</text>
</comment>
<dbReference type="InterPro" id="IPR000531">
    <property type="entry name" value="Beta-barrel_TonB"/>
</dbReference>
<dbReference type="SUPFAM" id="SSF49464">
    <property type="entry name" value="Carboxypeptidase regulatory domain-like"/>
    <property type="match status" value="1"/>
</dbReference>
<dbReference type="PANTHER" id="PTHR30069:SF29">
    <property type="entry name" value="HEMOGLOBIN AND HEMOGLOBIN-HAPTOGLOBIN-BINDING PROTEIN 1-RELATED"/>
    <property type="match status" value="1"/>
</dbReference>
<evidence type="ECO:0000256" key="9">
    <source>
        <dbReference type="ARBA" id="ARBA00023237"/>
    </source>
</evidence>
<dbReference type="SUPFAM" id="SSF56935">
    <property type="entry name" value="Porins"/>
    <property type="match status" value="1"/>
</dbReference>
<keyword evidence="3" id="KW-1134">Transmembrane beta strand</keyword>
<evidence type="ECO:0000259" key="12">
    <source>
        <dbReference type="Pfam" id="PF07715"/>
    </source>
</evidence>
<evidence type="ECO:0000256" key="7">
    <source>
        <dbReference type="ARBA" id="ARBA00023136"/>
    </source>
</evidence>
<reference evidence="13" key="2">
    <citation type="journal article" date="2021" name="PeerJ">
        <title>Extensive microbial diversity within the chicken gut microbiome revealed by metagenomics and culture.</title>
        <authorList>
            <person name="Gilroy R."/>
            <person name="Ravi A."/>
            <person name="Getino M."/>
            <person name="Pursley I."/>
            <person name="Horton D.L."/>
            <person name="Alikhan N.F."/>
            <person name="Baker D."/>
            <person name="Gharbi K."/>
            <person name="Hall N."/>
            <person name="Watson M."/>
            <person name="Adriaenssens E.M."/>
            <person name="Foster-Nyarko E."/>
            <person name="Jarju S."/>
            <person name="Secka A."/>
            <person name="Antonio M."/>
            <person name="Oren A."/>
            <person name="Chaudhuri R.R."/>
            <person name="La Ragione R."/>
            <person name="Hildebrand F."/>
            <person name="Pallen M.J."/>
        </authorList>
    </citation>
    <scope>NUCLEOTIDE SEQUENCE</scope>
    <source>
        <strain evidence="13">G3-4614</strain>
    </source>
</reference>
<dbReference type="Pfam" id="PF13715">
    <property type="entry name" value="CarbopepD_reg_2"/>
    <property type="match status" value="1"/>
</dbReference>
<reference evidence="13" key="1">
    <citation type="submission" date="2020-10" db="EMBL/GenBank/DDBJ databases">
        <authorList>
            <person name="Gilroy R."/>
        </authorList>
    </citation>
    <scope>NUCLEOTIDE SEQUENCE</scope>
    <source>
        <strain evidence="13">G3-4614</strain>
    </source>
</reference>
<dbReference type="GO" id="GO:0015344">
    <property type="term" value="F:siderophore uptake transmembrane transporter activity"/>
    <property type="evidence" value="ECO:0007669"/>
    <property type="project" value="TreeGrafter"/>
</dbReference>
<protein>
    <submittedName>
        <fullName evidence="13">TonB-dependent receptor</fullName>
    </submittedName>
</protein>
<dbReference type="GO" id="GO:0009279">
    <property type="term" value="C:cell outer membrane"/>
    <property type="evidence" value="ECO:0007669"/>
    <property type="project" value="UniProtKB-SubCell"/>
</dbReference>
<keyword evidence="4" id="KW-0812">Transmembrane</keyword>
<dbReference type="InterPro" id="IPR036942">
    <property type="entry name" value="Beta-barrel_TonB_sf"/>
</dbReference>
<dbReference type="GO" id="GO:0044718">
    <property type="term" value="P:siderophore transmembrane transport"/>
    <property type="evidence" value="ECO:0007669"/>
    <property type="project" value="TreeGrafter"/>
</dbReference>
<evidence type="ECO:0000256" key="10">
    <source>
        <dbReference type="RuleBase" id="RU003357"/>
    </source>
</evidence>
<gene>
    <name evidence="13" type="ORF">IAC54_08010</name>
</gene>
<dbReference type="InterPro" id="IPR037066">
    <property type="entry name" value="Plug_dom_sf"/>
</dbReference>
<evidence type="ECO:0000256" key="6">
    <source>
        <dbReference type="ARBA" id="ARBA00023077"/>
    </source>
</evidence>
<comment type="similarity">
    <text evidence="10">Belongs to the TonB-dependent receptor family.</text>
</comment>
<keyword evidence="5" id="KW-0732">Signal</keyword>
<dbReference type="Gene3D" id="2.60.40.1120">
    <property type="entry name" value="Carboxypeptidase-like, regulatory domain"/>
    <property type="match status" value="1"/>
</dbReference>
<feature type="domain" description="TonB-dependent receptor plug" evidence="12">
    <location>
        <begin position="131"/>
        <end position="264"/>
    </location>
</feature>
<evidence type="ECO:0000256" key="2">
    <source>
        <dbReference type="ARBA" id="ARBA00022448"/>
    </source>
</evidence>
<evidence type="ECO:0000259" key="11">
    <source>
        <dbReference type="Pfam" id="PF00593"/>
    </source>
</evidence>
<dbReference type="InterPro" id="IPR039426">
    <property type="entry name" value="TonB-dep_rcpt-like"/>
</dbReference>
<keyword evidence="6 10" id="KW-0798">TonB box</keyword>
<evidence type="ECO:0000256" key="8">
    <source>
        <dbReference type="ARBA" id="ARBA00023170"/>
    </source>
</evidence>
<keyword evidence="8 13" id="KW-0675">Receptor</keyword>
<dbReference type="PANTHER" id="PTHR30069">
    <property type="entry name" value="TONB-DEPENDENT OUTER MEMBRANE RECEPTOR"/>
    <property type="match status" value="1"/>
</dbReference>
<dbReference type="InterPro" id="IPR012910">
    <property type="entry name" value="Plug_dom"/>
</dbReference>
<dbReference type="Pfam" id="PF07715">
    <property type="entry name" value="Plug"/>
    <property type="match status" value="1"/>
</dbReference>
<dbReference type="Proteomes" id="UP000823636">
    <property type="component" value="Unassembled WGS sequence"/>
</dbReference>
<dbReference type="AlphaFoldDB" id="A0A9D9E4Y1"/>
<evidence type="ECO:0000256" key="4">
    <source>
        <dbReference type="ARBA" id="ARBA00022692"/>
    </source>
</evidence>
<comment type="subcellular location">
    <subcellularLocation>
        <location evidence="1">Cell outer membrane</location>
        <topology evidence="1">Multi-pass membrane protein</topology>
    </subcellularLocation>
</comment>
<keyword evidence="7 10" id="KW-0472">Membrane</keyword>
<dbReference type="EMBL" id="JADIMW010000083">
    <property type="protein sequence ID" value="MBO8438822.1"/>
    <property type="molecule type" value="Genomic_DNA"/>
</dbReference>
<evidence type="ECO:0000256" key="3">
    <source>
        <dbReference type="ARBA" id="ARBA00022452"/>
    </source>
</evidence>
<dbReference type="Gene3D" id="2.40.170.20">
    <property type="entry name" value="TonB-dependent receptor, beta-barrel domain"/>
    <property type="match status" value="1"/>
</dbReference>
<accession>A0A9D9E4Y1</accession>
<evidence type="ECO:0000256" key="5">
    <source>
        <dbReference type="ARBA" id="ARBA00022729"/>
    </source>
</evidence>
<sequence>MSERGNFKKYIIAALIFAGVVLAPDSSSGADRKMPSYLLSGIITSLDNKEPLEMVLIRLSNSDWAMTDQNGKFVFPSLPAGTYKYEISYLGFETRTGEIEVNRDIPDFNFVLRPEGLGLEEVVVTAEESKLGSTSRIGQAAIQHLQPKSVEDMLQLLPGMVTKNPDLTNAGQASLREIDSGGDANNSLGTAVFVDGAPVSNDANMQIFSTSRSGNNSSLQMNTMNDQTTSGRGTDLRSISPDNIESIEVIRGIPSAEYGNLTSGAIIIKTKVGTTPYEAKVKVDPNSKLFYAGKGLTLKNDNGALNFSIDYTQSYADRRKRFQGYDRITGNAAYSKVFMQESTPLSLNLKFSYYRNISSVKGDESMEPDEELRNENQGFRFSADGIWRLNKSWITNFSYSASLSYSKQQDIYKRYVGNGVVPYPSTFQSGEYVVNYLPAQYLASYNIDGEPLTAFVQLKANKMIPFNIGSNDIKVGAEYSLSVNKGEGMQYDINRPPVQGDGQSVRPRSYKSIPGMHTMSYFLENNTELNFAGTTFTLQAGVRVNTLFVDPLALRGNITTIDPRINASYQFLSKENNSVFNDLSIVGGFGIASKMPSMSYLYPNPAYYDYISFNSYVSGDASRTLGVITTNVIDNTANPNLKPSTSYKYEIGLSGRINRIRGSITYFNERYENEYGYTTVPYMLGYNKYTIPTAVAADALPFYQDGAVWYNTPASTVPQQADVYYQKEIKGYSMPSNVYRTLKHGIEYSFNFGEIKPLKTDVIVDGAWFYIKRRSTGYSYNSNRVAYQEDGQTRFNSYLAVLPAGSGTEQNRVNTNFRFVTHIPAVKLVFTTTVQVVWYESARYIYEDDNGNNLYYKTSNANGEILMVDPIGFYDKNMNFIPWDRSYEGVVDYTPLPAKYANLNYFETQKYPITCMLNFKLTKEFKRFVELSFIANNFLKINKMYRQDIRGGYRELYTPMYFGAELKIKI</sequence>
<dbReference type="InterPro" id="IPR008969">
    <property type="entry name" value="CarboxyPept-like_regulatory"/>
</dbReference>
<keyword evidence="2" id="KW-0813">Transport</keyword>
<proteinExistence type="inferred from homology"/>
<evidence type="ECO:0000256" key="1">
    <source>
        <dbReference type="ARBA" id="ARBA00004571"/>
    </source>
</evidence>
<name>A0A9D9E4Y1_9BACT</name>
<feature type="domain" description="TonB-dependent receptor-like beta-barrel" evidence="11">
    <location>
        <begin position="338"/>
        <end position="854"/>
    </location>
</feature>
<keyword evidence="9" id="KW-0998">Cell outer membrane</keyword>
<evidence type="ECO:0000313" key="13">
    <source>
        <dbReference type="EMBL" id="MBO8438822.1"/>
    </source>
</evidence>
<dbReference type="Pfam" id="PF00593">
    <property type="entry name" value="TonB_dep_Rec_b-barrel"/>
    <property type="match status" value="1"/>
</dbReference>
<dbReference type="Gene3D" id="2.170.130.10">
    <property type="entry name" value="TonB-dependent receptor, plug domain"/>
    <property type="match status" value="1"/>
</dbReference>
<organism evidence="13 14">
    <name type="scientific">Candidatus Caccoplasma merdipullorum</name>
    <dbReference type="NCBI Taxonomy" id="2840718"/>
    <lineage>
        <taxon>Bacteria</taxon>
        <taxon>Pseudomonadati</taxon>
        <taxon>Bacteroidota</taxon>
        <taxon>Bacteroidia</taxon>
        <taxon>Bacteroidales</taxon>
        <taxon>Bacteroidaceae</taxon>
        <taxon>Bacteroidaceae incertae sedis</taxon>
        <taxon>Candidatus Caccoplasma</taxon>
    </lineage>
</organism>
<evidence type="ECO:0000313" key="14">
    <source>
        <dbReference type="Proteomes" id="UP000823636"/>
    </source>
</evidence>